<sequence length="127" mass="14063">MAKQKIVIKVSIMDNPKFRSKAMKIAVGISGVESAAIGGDNKDQIEVIGEVDPYRLAKQLRKRFCRAELVSVGPVEKKEEKKKEEKKEEAVVPCSCPPPYYGYPPPPPPIPMCVTYPCQEPSPCSIM</sequence>
<dbReference type="Proteomes" id="UP001177021">
    <property type="component" value="Unassembled WGS sequence"/>
</dbReference>
<reference evidence="1" key="1">
    <citation type="submission" date="2023-10" db="EMBL/GenBank/DDBJ databases">
        <authorList>
            <person name="Rodriguez Cubillos JULIANA M."/>
            <person name="De Vega J."/>
        </authorList>
    </citation>
    <scope>NUCLEOTIDE SEQUENCE</scope>
</reference>
<evidence type="ECO:0000313" key="1">
    <source>
        <dbReference type="EMBL" id="CAJ2668384.1"/>
    </source>
</evidence>
<gene>
    <name evidence="1" type="ORF">MILVUS5_LOCUS32775</name>
</gene>
<accession>A0ACB0LJX0</accession>
<comment type="caution">
    <text evidence="1">The sequence shown here is derived from an EMBL/GenBank/DDBJ whole genome shotgun (WGS) entry which is preliminary data.</text>
</comment>
<proteinExistence type="predicted"/>
<keyword evidence="2" id="KW-1185">Reference proteome</keyword>
<evidence type="ECO:0000313" key="2">
    <source>
        <dbReference type="Proteomes" id="UP001177021"/>
    </source>
</evidence>
<name>A0ACB0LJX0_TRIPR</name>
<dbReference type="EMBL" id="CASHSV030000513">
    <property type="protein sequence ID" value="CAJ2668384.1"/>
    <property type="molecule type" value="Genomic_DNA"/>
</dbReference>
<organism evidence="1 2">
    <name type="scientific">Trifolium pratense</name>
    <name type="common">Red clover</name>
    <dbReference type="NCBI Taxonomy" id="57577"/>
    <lineage>
        <taxon>Eukaryota</taxon>
        <taxon>Viridiplantae</taxon>
        <taxon>Streptophyta</taxon>
        <taxon>Embryophyta</taxon>
        <taxon>Tracheophyta</taxon>
        <taxon>Spermatophyta</taxon>
        <taxon>Magnoliopsida</taxon>
        <taxon>eudicotyledons</taxon>
        <taxon>Gunneridae</taxon>
        <taxon>Pentapetalae</taxon>
        <taxon>rosids</taxon>
        <taxon>fabids</taxon>
        <taxon>Fabales</taxon>
        <taxon>Fabaceae</taxon>
        <taxon>Papilionoideae</taxon>
        <taxon>50 kb inversion clade</taxon>
        <taxon>NPAAA clade</taxon>
        <taxon>Hologalegina</taxon>
        <taxon>IRL clade</taxon>
        <taxon>Trifolieae</taxon>
        <taxon>Trifolium</taxon>
    </lineage>
</organism>
<protein>
    <submittedName>
        <fullName evidence="1">Uncharacterized protein</fullName>
    </submittedName>
</protein>